<feature type="region of interest" description="Disordered" evidence="1">
    <location>
        <begin position="223"/>
        <end position="258"/>
    </location>
</feature>
<feature type="compositionally biased region" description="Acidic residues" evidence="1">
    <location>
        <begin position="239"/>
        <end position="256"/>
    </location>
</feature>
<dbReference type="InterPro" id="IPR029058">
    <property type="entry name" value="AB_hydrolase_fold"/>
</dbReference>
<evidence type="ECO:0000256" key="1">
    <source>
        <dbReference type="SAM" id="MobiDB-lite"/>
    </source>
</evidence>
<dbReference type="OrthoDB" id="408373at2759"/>
<accession>A0A4S4LG98</accession>
<dbReference type="InterPro" id="IPR050266">
    <property type="entry name" value="AB_hydrolase_sf"/>
</dbReference>
<dbReference type="GO" id="GO:0047372">
    <property type="term" value="F:monoacylglycerol lipase activity"/>
    <property type="evidence" value="ECO:0007669"/>
    <property type="project" value="TreeGrafter"/>
</dbReference>
<keyword evidence="4" id="KW-1185">Reference proteome</keyword>
<dbReference type="InterPro" id="IPR013785">
    <property type="entry name" value="Aldolase_TIM"/>
</dbReference>
<dbReference type="GO" id="GO:0046464">
    <property type="term" value="P:acylglycerol catabolic process"/>
    <property type="evidence" value="ECO:0007669"/>
    <property type="project" value="TreeGrafter"/>
</dbReference>
<dbReference type="Gene3D" id="3.40.50.1820">
    <property type="entry name" value="alpha/beta hydrolase"/>
    <property type="match status" value="1"/>
</dbReference>
<reference evidence="3 4" key="1">
    <citation type="submission" date="2019-02" db="EMBL/GenBank/DDBJ databases">
        <title>Genome sequencing of the rare red list fungi Bondarzewia mesenterica.</title>
        <authorList>
            <person name="Buettner E."/>
            <person name="Kellner H."/>
        </authorList>
    </citation>
    <scope>NUCLEOTIDE SEQUENCE [LARGE SCALE GENOMIC DNA]</scope>
    <source>
        <strain evidence="3 4">DSM 108281</strain>
    </source>
</reference>
<dbReference type="EMBL" id="SGPL01000581">
    <property type="protein sequence ID" value="THH10261.1"/>
    <property type="molecule type" value="Genomic_DNA"/>
</dbReference>
<dbReference type="Pfam" id="PF00561">
    <property type="entry name" value="Abhydrolase_1"/>
    <property type="match status" value="1"/>
</dbReference>
<protein>
    <recommendedName>
        <fullName evidence="2">AB hydrolase-1 domain-containing protein</fullName>
    </recommendedName>
</protein>
<dbReference type="Gene3D" id="3.20.20.70">
    <property type="entry name" value="Aldolase class I"/>
    <property type="match status" value="1"/>
</dbReference>
<dbReference type="Proteomes" id="UP000310158">
    <property type="component" value="Unassembled WGS sequence"/>
</dbReference>
<proteinExistence type="predicted"/>
<dbReference type="SUPFAM" id="SSF53474">
    <property type="entry name" value="alpha/beta-Hydrolases"/>
    <property type="match status" value="1"/>
</dbReference>
<dbReference type="AlphaFoldDB" id="A0A4S4LG98"/>
<evidence type="ECO:0000313" key="3">
    <source>
        <dbReference type="EMBL" id="THH10261.1"/>
    </source>
</evidence>
<feature type="domain" description="AB hydrolase-1" evidence="2">
    <location>
        <begin position="45"/>
        <end position="117"/>
    </location>
</feature>
<gene>
    <name evidence="3" type="ORF">EW146_g8423</name>
</gene>
<dbReference type="GO" id="GO:0016020">
    <property type="term" value="C:membrane"/>
    <property type="evidence" value="ECO:0007669"/>
    <property type="project" value="TreeGrafter"/>
</dbReference>
<dbReference type="InterPro" id="IPR000073">
    <property type="entry name" value="AB_hydrolase_1"/>
</dbReference>
<sequence length="348" mass="39090">MHLEGSISRRSPLVLLDQCPLLPPAECVQRKQNSPVMDDDDDIHLHGFPSSSWDWSSQVMFFKPRRYGLIILDMLGYAGTDKPMDLKVYVGSGLARDIVDIMDNEGVQKGIIVGHDWYVAVGYVPPNPVHDPVAQAAMMKQMIGRDLYGYWAYFSEEGTEKTIEQNVRCLCISGSTANSWMWICASPSLPDRICFFHRIPVAKKAESPVDQLESIIEQTFDHGSAKSEVSHARELKVEDQEEDEAEGEEGEGDESEDVHTLTVLVALREPPSIFLLWTHSSCTSMAGRLAKLLYPPRMPESGEYHWRDGGEPHINDPSSIMNLQDAVHENQKAYDAYAQNANNQAKRI</sequence>
<evidence type="ECO:0000313" key="4">
    <source>
        <dbReference type="Proteomes" id="UP000310158"/>
    </source>
</evidence>
<name>A0A4S4LG98_9AGAM</name>
<evidence type="ECO:0000259" key="2">
    <source>
        <dbReference type="Pfam" id="PF00561"/>
    </source>
</evidence>
<dbReference type="PANTHER" id="PTHR43798:SF33">
    <property type="entry name" value="HYDROLASE, PUTATIVE (AFU_ORTHOLOGUE AFUA_2G14860)-RELATED"/>
    <property type="match status" value="1"/>
</dbReference>
<organism evidence="3 4">
    <name type="scientific">Bondarzewia mesenterica</name>
    <dbReference type="NCBI Taxonomy" id="1095465"/>
    <lineage>
        <taxon>Eukaryota</taxon>
        <taxon>Fungi</taxon>
        <taxon>Dikarya</taxon>
        <taxon>Basidiomycota</taxon>
        <taxon>Agaricomycotina</taxon>
        <taxon>Agaricomycetes</taxon>
        <taxon>Russulales</taxon>
        <taxon>Bondarzewiaceae</taxon>
        <taxon>Bondarzewia</taxon>
    </lineage>
</organism>
<dbReference type="PANTHER" id="PTHR43798">
    <property type="entry name" value="MONOACYLGLYCEROL LIPASE"/>
    <property type="match status" value="1"/>
</dbReference>
<feature type="compositionally biased region" description="Basic and acidic residues" evidence="1">
    <location>
        <begin position="223"/>
        <end position="238"/>
    </location>
</feature>
<comment type="caution">
    <text evidence="3">The sequence shown here is derived from an EMBL/GenBank/DDBJ whole genome shotgun (WGS) entry which is preliminary data.</text>
</comment>